<dbReference type="PANTHER" id="PTHR12225">
    <property type="entry name" value="ADHESION REGULATING MOLECULE 1 110 KDA CELL MEMBRANE GLYCOPROTEIN"/>
    <property type="match status" value="1"/>
</dbReference>
<comment type="caution">
    <text evidence="9">The sequence shown here is derived from an EMBL/GenBank/DDBJ whole genome shotgun (WGS) entry which is preliminary data.</text>
</comment>
<comment type="subcellular location">
    <subcellularLocation>
        <location evidence="2">Cytoplasm</location>
    </subcellularLocation>
    <subcellularLocation>
        <location evidence="1">Nucleus</location>
    </subcellularLocation>
</comment>
<gene>
    <name evidence="9" type="ORF">C9374_006737</name>
</gene>
<accession>A0AA88GMS7</accession>
<feature type="region of interest" description="Disordered" evidence="6">
    <location>
        <begin position="168"/>
        <end position="202"/>
    </location>
</feature>
<dbReference type="RefSeq" id="XP_044546882.1">
    <property type="nucleotide sequence ID" value="XM_044696630.1"/>
</dbReference>
<feature type="domain" description="Pru" evidence="8">
    <location>
        <begin position="11"/>
        <end position="123"/>
    </location>
</feature>
<dbReference type="Pfam" id="PF04683">
    <property type="entry name" value="Rpn13_ADRM1_Pru"/>
    <property type="match status" value="1"/>
</dbReference>
<sequence length="340" mass="38146">MSSVNLFDRPSGPRPLIEFRAGKMTKEGNTVKADPRKGKIALIVDPEDGLVHFQWRDRSDKVIEDSIVFQGDVTFSRIKKVTDGRVYLLKFTSGRELFYWMQEPKTDKDDEYERKINEYIENPPMEGGMIDEDIPLQQSTTTPSETSTQPQQNAVQLDQLSRIIQGINPATAPSSGQTQTSATPSQQQSSSSQQSQGSQEASLQELLRNFQEHQREKKQTIALEHVIQSDAINEIIKKHPSILNRNELFSNLPEGDNDRTAQSLLSHIRSPQFRQTLDVFSSAMSTGQLSGLMRDFGLDPSVADPFSGGGLLSFLTALAKKEEEKKEGDKMEDENQEGKQ</sequence>
<dbReference type="InterPro" id="IPR044867">
    <property type="entry name" value="DEUBAD_dom"/>
</dbReference>
<keyword evidence="3" id="KW-0963">Cytoplasm</keyword>
<dbReference type="FunFam" id="2.30.29.70:FF:000001">
    <property type="entry name" value="Proteasomal ubiquitin receptor ADRM1"/>
    <property type="match status" value="1"/>
</dbReference>
<dbReference type="CDD" id="cd13314">
    <property type="entry name" value="PH_Rpn13"/>
    <property type="match status" value="1"/>
</dbReference>
<dbReference type="Proteomes" id="UP000816034">
    <property type="component" value="Unassembled WGS sequence"/>
</dbReference>
<dbReference type="AlphaFoldDB" id="A0AA88GMS7"/>
<dbReference type="GO" id="GO:0008541">
    <property type="term" value="C:proteasome regulatory particle, lid subcomplex"/>
    <property type="evidence" value="ECO:0007669"/>
    <property type="project" value="TreeGrafter"/>
</dbReference>
<evidence type="ECO:0000256" key="5">
    <source>
        <dbReference type="ARBA" id="ARBA00023242"/>
    </source>
</evidence>
<feature type="compositionally biased region" description="Low complexity" evidence="6">
    <location>
        <begin position="170"/>
        <end position="202"/>
    </location>
</feature>
<evidence type="ECO:0000256" key="1">
    <source>
        <dbReference type="ARBA" id="ARBA00004123"/>
    </source>
</evidence>
<dbReference type="EMBL" id="PYSW02000028">
    <property type="protein sequence ID" value="KAG2379620.1"/>
    <property type="molecule type" value="Genomic_DNA"/>
</dbReference>
<dbReference type="Gene3D" id="2.30.29.70">
    <property type="entry name" value="Proteasomal ubiquitin receptor Rpn13/ADRM1"/>
    <property type="match status" value="1"/>
</dbReference>
<evidence type="ECO:0008006" key="11">
    <source>
        <dbReference type="Google" id="ProtNLM"/>
    </source>
</evidence>
<dbReference type="InterPro" id="IPR006773">
    <property type="entry name" value="Rpn13/ADRM1"/>
</dbReference>
<evidence type="ECO:0000256" key="3">
    <source>
        <dbReference type="ARBA" id="ARBA00022490"/>
    </source>
</evidence>
<feature type="domain" description="DEUBAD" evidence="7">
    <location>
        <begin position="214"/>
        <end position="328"/>
    </location>
</feature>
<name>A0AA88GMS7_NAELO</name>
<dbReference type="GO" id="GO:0070628">
    <property type="term" value="F:proteasome binding"/>
    <property type="evidence" value="ECO:0007669"/>
    <property type="project" value="TreeGrafter"/>
</dbReference>
<dbReference type="GeneID" id="68099191"/>
<keyword evidence="4" id="KW-0647">Proteasome</keyword>
<dbReference type="Gene3D" id="1.10.2020.20">
    <property type="match status" value="1"/>
</dbReference>
<dbReference type="GO" id="GO:0005634">
    <property type="term" value="C:nucleus"/>
    <property type="evidence" value="ECO:0007669"/>
    <property type="project" value="UniProtKB-SubCell"/>
</dbReference>
<dbReference type="InterPro" id="IPR038633">
    <property type="entry name" value="Rpn13/ADRM1_Pru_sf"/>
</dbReference>
<evidence type="ECO:0000313" key="9">
    <source>
        <dbReference type="EMBL" id="KAG2379620.1"/>
    </source>
</evidence>
<organism evidence="9 10">
    <name type="scientific">Naegleria lovaniensis</name>
    <name type="common">Amoeba</name>
    <dbReference type="NCBI Taxonomy" id="51637"/>
    <lineage>
        <taxon>Eukaryota</taxon>
        <taxon>Discoba</taxon>
        <taxon>Heterolobosea</taxon>
        <taxon>Tetramitia</taxon>
        <taxon>Eutetramitia</taxon>
        <taxon>Vahlkampfiidae</taxon>
        <taxon>Naegleria</taxon>
    </lineage>
</organism>
<dbReference type="PANTHER" id="PTHR12225:SF0">
    <property type="entry name" value="PROTEASOMAL UBIQUITIN RECEPTOR ADRM1"/>
    <property type="match status" value="1"/>
</dbReference>
<evidence type="ECO:0000313" key="10">
    <source>
        <dbReference type="Proteomes" id="UP000816034"/>
    </source>
</evidence>
<dbReference type="PROSITE" id="PS51917">
    <property type="entry name" value="PRU"/>
    <property type="match status" value="1"/>
</dbReference>
<evidence type="ECO:0000256" key="4">
    <source>
        <dbReference type="ARBA" id="ARBA00022942"/>
    </source>
</evidence>
<protein>
    <recommendedName>
        <fullName evidence="11">Proteasomal ubiquitin receptor ADRM1</fullName>
    </recommendedName>
</protein>
<evidence type="ECO:0000259" key="7">
    <source>
        <dbReference type="PROSITE" id="PS51916"/>
    </source>
</evidence>
<proteinExistence type="predicted"/>
<dbReference type="InterPro" id="IPR044868">
    <property type="entry name" value="Rpn13/ADRM1_Pru"/>
</dbReference>
<dbReference type="PROSITE" id="PS51916">
    <property type="entry name" value="DEUBAD"/>
    <property type="match status" value="1"/>
</dbReference>
<dbReference type="InterPro" id="IPR032368">
    <property type="entry name" value="RPN13_DEUBAD"/>
</dbReference>
<dbReference type="GO" id="GO:0061133">
    <property type="term" value="F:endopeptidase activator activity"/>
    <property type="evidence" value="ECO:0007669"/>
    <property type="project" value="TreeGrafter"/>
</dbReference>
<evidence type="ECO:0000256" key="6">
    <source>
        <dbReference type="SAM" id="MobiDB-lite"/>
    </source>
</evidence>
<dbReference type="InterPro" id="IPR038108">
    <property type="entry name" value="RPN13_DEUBAD_sf"/>
</dbReference>
<evidence type="ECO:0000256" key="2">
    <source>
        <dbReference type="ARBA" id="ARBA00004496"/>
    </source>
</evidence>
<keyword evidence="5" id="KW-0539">Nucleus</keyword>
<evidence type="ECO:0000259" key="8">
    <source>
        <dbReference type="PROSITE" id="PS51917"/>
    </source>
</evidence>
<reference evidence="9 10" key="1">
    <citation type="journal article" date="2018" name="BMC Genomics">
        <title>The genome of Naegleria lovaniensis, the basis for a comparative approach to unravel pathogenicity factors of the human pathogenic amoeba N. fowleri.</title>
        <authorList>
            <person name="Liechti N."/>
            <person name="Schurch N."/>
            <person name="Bruggmann R."/>
            <person name="Wittwer M."/>
        </authorList>
    </citation>
    <scope>NUCLEOTIDE SEQUENCE [LARGE SCALE GENOMIC DNA]</scope>
    <source>
        <strain evidence="9 10">ATCC 30569</strain>
    </source>
</reference>
<keyword evidence="10" id="KW-1185">Reference proteome</keyword>
<dbReference type="Pfam" id="PF16550">
    <property type="entry name" value="RPN13_C"/>
    <property type="match status" value="1"/>
</dbReference>
<dbReference type="GO" id="GO:0005737">
    <property type="term" value="C:cytoplasm"/>
    <property type="evidence" value="ECO:0007669"/>
    <property type="project" value="UniProtKB-SubCell"/>
</dbReference>